<dbReference type="GO" id="GO:0080120">
    <property type="term" value="P:CAAX-box protein maturation"/>
    <property type="evidence" value="ECO:0007669"/>
    <property type="project" value="UniProtKB-ARBA"/>
</dbReference>
<name>M8DXI3_9BACL</name>
<proteinExistence type="predicted"/>
<dbReference type="RefSeq" id="WP_003389282.1">
    <property type="nucleotide sequence ID" value="NZ_APBN01000006.1"/>
</dbReference>
<accession>M8DXI3</accession>
<dbReference type="PATRIC" id="fig|1300222.3.peg.3190"/>
<protein>
    <submittedName>
        <fullName evidence="3">Membrane-bound metalloprotease</fullName>
    </submittedName>
</protein>
<dbReference type="InterPro" id="IPR003675">
    <property type="entry name" value="Rce1/LyrA-like_dom"/>
</dbReference>
<reference evidence="3 4" key="1">
    <citation type="submission" date="2013-03" db="EMBL/GenBank/DDBJ databases">
        <title>Assembly of a new bacterial strain Brevibacillus borstelensis AK1.</title>
        <authorList>
            <person name="Rajan I."/>
            <person name="PoliReddy D."/>
            <person name="Sugumar T."/>
            <person name="Rathinam K."/>
            <person name="Alqarawi S."/>
            <person name="Khalil A.B."/>
            <person name="Sivakumar N."/>
        </authorList>
    </citation>
    <scope>NUCLEOTIDE SEQUENCE [LARGE SCALE GENOMIC DNA]</scope>
    <source>
        <strain evidence="3 4">AK1</strain>
    </source>
</reference>
<dbReference type="GO" id="GO:0006508">
    <property type="term" value="P:proteolysis"/>
    <property type="evidence" value="ECO:0007669"/>
    <property type="project" value="UniProtKB-KW"/>
</dbReference>
<feature type="transmembrane region" description="Helical" evidence="1">
    <location>
        <begin position="90"/>
        <end position="111"/>
    </location>
</feature>
<feature type="transmembrane region" description="Helical" evidence="1">
    <location>
        <begin position="65"/>
        <end position="84"/>
    </location>
</feature>
<keyword evidence="1" id="KW-0812">Transmembrane</keyword>
<sequence>MAILLGGYFFHSHVFHREKLQSLLIEWNFSGDHLIWLILILLSVNPFLEELYWRGYIFHRLANTYKQHTAIFFTASFYTLYHFLSVIPLFAWPYNVFMVVPVFVAGLIWGYMRARSDAVAGGIVSHILADGGIMAVYLLFLT</sequence>
<evidence type="ECO:0000256" key="1">
    <source>
        <dbReference type="SAM" id="Phobius"/>
    </source>
</evidence>
<keyword evidence="3" id="KW-0378">Hydrolase</keyword>
<dbReference type="GO" id="GO:0004175">
    <property type="term" value="F:endopeptidase activity"/>
    <property type="evidence" value="ECO:0007669"/>
    <property type="project" value="UniProtKB-ARBA"/>
</dbReference>
<feature type="domain" description="CAAX prenyl protease 2/Lysostaphin resistance protein A-like" evidence="2">
    <location>
        <begin position="33"/>
        <end position="130"/>
    </location>
</feature>
<evidence type="ECO:0000313" key="3">
    <source>
        <dbReference type="EMBL" id="EMT51711.1"/>
    </source>
</evidence>
<keyword evidence="3" id="KW-0645">Protease</keyword>
<gene>
    <name evidence="3" type="ORF">I532_15251</name>
</gene>
<feature type="transmembrane region" description="Helical" evidence="1">
    <location>
        <begin position="33"/>
        <end position="53"/>
    </location>
</feature>
<keyword evidence="1" id="KW-1133">Transmembrane helix</keyword>
<dbReference type="GO" id="GO:0008237">
    <property type="term" value="F:metallopeptidase activity"/>
    <property type="evidence" value="ECO:0007669"/>
    <property type="project" value="UniProtKB-KW"/>
</dbReference>
<dbReference type="Pfam" id="PF02517">
    <property type="entry name" value="Rce1-like"/>
    <property type="match status" value="1"/>
</dbReference>
<comment type="caution">
    <text evidence="3">The sequence shown here is derived from an EMBL/GenBank/DDBJ whole genome shotgun (WGS) entry which is preliminary data.</text>
</comment>
<keyword evidence="1" id="KW-0472">Membrane</keyword>
<evidence type="ECO:0000259" key="2">
    <source>
        <dbReference type="Pfam" id="PF02517"/>
    </source>
</evidence>
<dbReference type="AlphaFoldDB" id="M8DXI3"/>
<keyword evidence="4" id="KW-1185">Reference proteome</keyword>
<dbReference type="Proteomes" id="UP000012081">
    <property type="component" value="Unassembled WGS sequence"/>
</dbReference>
<keyword evidence="3" id="KW-0482">Metalloprotease</keyword>
<evidence type="ECO:0000313" key="4">
    <source>
        <dbReference type="Proteomes" id="UP000012081"/>
    </source>
</evidence>
<dbReference type="STRING" id="1300222.I532_15251"/>
<feature type="transmembrane region" description="Helical" evidence="1">
    <location>
        <begin position="118"/>
        <end position="140"/>
    </location>
</feature>
<dbReference type="EMBL" id="APBN01000006">
    <property type="protein sequence ID" value="EMT51711.1"/>
    <property type="molecule type" value="Genomic_DNA"/>
</dbReference>
<organism evidence="3 4">
    <name type="scientific">Brevibacillus borstelensis AK1</name>
    <dbReference type="NCBI Taxonomy" id="1300222"/>
    <lineage>
        <taxon>Bacteria</taxon>
        <taxon>Bacillati</taxon>
        <taxon>Bacillota</taxon>
        <taxon>Bacilli</taxon>
        <taxon>Bacillales</taxon>
        <taxon>Paenibacillaceae</taxon>
        <taxon>Brevibacillus</taxon>
    </lineage>
</organism>